<evidence type="ECO:0000256" key="12">
    <source>
        <dbReference type="SAM" id="MobiDB-lite"/>
    </source>
</evidence>
<feature type="domain" description="Transcriptional activator Zfx/Zfy" evidence="13">
    <location>
        <begin position="627"/>
        <end position="687"/>
    </location>
</feature>
<dbReference type="PANTHER" id="PTHR22406">
    <property type="entry name" value="NASCENT POLYPEPTIDE-ASSOCIATED COMPLEX SUBUNIT ALPHA, MUSCLE-SPECIFIC FORM"/>
    <property type="match status" value="1"/>
</dbReference>
<feature type="region of interest" description="Disordered" evidence="12">
    <location>
        <begin position="1"/>
        <end position="32"/>
    </location>
</feature>
<comment type="subcellular location">
    <subcellularLocation>
        <location evidence="1">Nucleus</location>
    </subcellularLocation>
</comment>
<keyword evidence="11" id="KW-0539">Nucleus</keyword>
<keyword evidence="5" id="KW-0863">Zinc-finger</keyword>
<dbReference type="Pfam" id="PF15301">
    <property type="entry name" value="SLAIN"/>
    <property type="match status" value="2"/>
</dbReference>
<feature type="region of interest" description="Disordered" evidence="12">
    <location>
        <begin position="96"/>
        <end position="122"/>
    </location>
</feature>
<evidence type="ECO:0000256" key="11">
    <source>
        <dbReference type="ARBA" id="ARBA00023242"/>
    </source>
</evidence>
<dbReference type="Proteomes" id="UP000324632">
    <property type="component" value="Chromosome 17"/>
</dbReference>
<sequence>MVVPDGGSVIQPADSGADEVMSSSEPGFDQNLTGVELEEVRKLQELVRRLEVQNQALRNRGTKLVLPGATNSAHTAGNSVTHLHVESSLRAEDAGNFEMSPTAGSSSSEEMSPLAEATRPEEELDGFLSLPCASGSIQTQGQFATSPSADSCDSEMLGESNAGMDLSALDEVDVLDLETCAEAEDEDSWLYVSPKKQVAEQGPDSPLKWCRKVLDHPSPETEVACRTLIDRLDQRYVGVQSTLSSQSSIDSELSTSDDSISMGYKLQDLTDVQIMARLQEESLRQDYASTSASRRSSSASLQSLRRGTYSDQEFDSYSLEDEEDECSSLPQRLQRYSPSPRGSPRCLSPNTLAEYSRLAAPRPRMSRRSLQSSGTRSEEELRHSMPNLTPRTSLRSLEAVRNSRSMEANLQSSGNRTSRLPHSPSGTSSTRLRGDGQSPLSLRSPMKALNPVASMAASRQPVRGTPSTQGGSYLGMRRVQSPGPSNGAGYSGSRSAGVARQSPGRGMAPASPSSRGRIPQTSRSDIGGGNGFGQKRSTQMPDSQIHVIFVTRTCEMTVVKCEDNGSRWRDPGASQRSQDAPYNDNGRFRCWDGGMAHIDGEHIVVSVPDAVLVSDVVTDDGIMLETDLEAEVVEGPDICHEDIIATEEVIMSESILGEEVAIEEALGGTADHHELTDDLIEETAPDQRSWWGRGDGDPFAHSMPSDVSKADDEEDVKSTSEDYLMISLDEVGEKLDIGDRPLKISTDMGQDDDGSRRMSLVPSTEVVAESDFPNGHAVFEPVGSGRLPREKMVYMAVKDTNCSEMTDQVYMEVIVGEDEAAAIQESQLEDTPVNKELRPCYLAAAYGPLLYITRVTLKMG</sequence>
<feature type="compositionally biased region" description="Polar residues" evidence="12">
    <location>
        <begin position="402"/>
        <end position="431"/>
    </location>
</feature>
<evidence type="ECO:0000256" key="8">
    <source>
        <dbReference type="ARBA" id="ARBA00023054"/>
    </source>
</evidence>
<keyword evidence="9" id="KW-0238">DNA-binding</keyword>
<gene>
    <name evidence="14" type="ORF">E1301_Tti013698</name>
</gene>
<dbReference type="GO" id="GO:0003677">
    <property type="term" value="F:DNA binding"/>
    <property type="evidence" value="ECO:0007669"/>
    <property type="project" value="UniProtKB-KW"/>
</dbReference>
<dbReference type="InterPro" id="IPR026179">
    <property type="entry name" value="Slain"/>
</dbReference>
<dbReference type="GO" id="GO:0005634">
    <property type="term" value="C:nucleus"/>
    <property type="evidence" value="ECO:0007669"/>
    <property type="project" value="UniProtKB-SubCell"/>
</dbReference>
<evidence type="ECO:0000256" key="3">
    <source>
        <dbReference type="ARBA" id="ARBA00022723"/>
    </source>
</evidence>
<feature type="region of interest" description="Disordered" evidence="12">
    <location>
        <begin position="687"/>
        <end position="716"/>
    </location>
</feature>
<name>A0A5A9NGE6_9TELE</name>
<dbReference type="GO" id="GO:0006355">
    <property type="term" value="P:regulation of DNA-templated transcription"/>
    <property type="evidence" value="ECO:0007669"/>
    <property type="project" value="InterPro"/>
</dbReference>
<feature type="compositionally biased region" description="Polar residues" evidence="12">
    <location>
        <begin position="386"/>
        <end position="395"/>
    </location>
</feature>
<evidence type="ECO:0000256" key="2">
    <source>
        <dbReference type="ARBA" id="ARBA00006652"/>
    </source>
</evidence>
<accession>A0A5A9NGE6</accession>
<proteinExistence type="inferred from homology"/>
<feature type="compositionally biased region" description="Low complexity" evidence="12">
    <location>
        <begin position="288"/>
        <end position="306"/>
    </location>
</feature>
<keyword evidence="6" id="KW-0862">Zinc</keyword>
<comment type="similarity">
    <text evidence="2">Belongs to the SLAIN motif-containing family.</text>
</comment>
<keyword evidence="4" id="KW-0677">Repeat</keyword>
<evidence type="ECO:0000256" key="9">
    <source>
        <dbReference type="ARBA" id="ARBA00023125"/>
    </source>
</evidence>
<keyword evidence="8" id="KW-0175">Coiled coil</keyword>
<dbReference type="GO" id="GO:0035371">
    <property type="term" value="C:microtubule plus-end"/>
    <property type="evidence" value="ECO:0007669"/>
    <property type="project" value="TreeGrafter"/>
</dbReference>
<dbReference type="GO" id="GO:0007020">
    <property type="term" value="P:microtubule nucleation"/>
    <property type="evidence" value="ECO:0007669"/>
    <property type="project" value="TreeGrafter"/>
</dbReference>
<organism evidence="14 15">
    <name type="scientific">Triplophysa tibetana</name>
    <dbReference type="NCBI Taxonomy" id="1572043"/>
    <lineage>
        <taxon>Eukaryota</taxon>
        <taxon>Metazoa</taxon>
        <taxon>Chordata</taxon>
        <taxon>Craniata</taxon>
        <taxon>Vertebrata</taxon>
        <taxon>Euteleostomi</taxon>
        <taxon>Actinopterygii</taxon>
        <taxon>Neopterygii</taxon>
        <taxon>Teleostei</taxon>
        <taxon>Ostariophysi</taxon>
        <taxon>Cypriniformes</taxon>
        <taxon>Nemacheilidae</taxon>
        <taxon>Triplophysa</taxon>
    </lineage>
</organism>
<keyword evidence="7" id="KW-0805">Transcription regulation</keyword>
<dbReference type="GO" id="GO:0008270">
    <property type="term" value="F:zinc ion binding"/>
    <property type="evidence" value="ECO:0007669"/>
    <property type="project" value="UniProtKB-KW"/>
</dbReference>
<comment type="caution">
    <text evidence="14">The sequence shown here is derived from an EMBL/GenBank/DDBJ whole genome shotgun (WGS) entry which is preliminary data.</text>
</comment>
<dbReference type="GO" id="GO:0031122">
    <property type="term" value="P:cytoplasmic microtubule organization"/>
    <property type="evidence" value="ECO:0007669"/>
    <property type="project" value="TreeGrafter"/>
</dbReference>
<evidence type="ECO:0000256" key="1">
    <source>
        <dbReference type="ARBA" id="ARBA00004123"/>
    </source>
</evidence>
<reference evidence="14 15" key="1">
    <citation type="journal article" date="2019" name="Mol. Ecol. Resour.">
        <title>Chromosome-level genome assembly of Triplophysa tibetana, a fish adapted to the harsh high-altitude environment of the Tibetan Plateau.</title>
        <authorList>
            <person name="Yang X."/>
            <person name="Liu H."/>
            <person name="Ma Z."/>
            <person name="Zou Y."/>
            <person name="Zou M."/>
            <person name="Mao Y."/>
            <person name="Li X."/>
            <person name="Wang H."/>
            <person name="Chen T."/>
            <person name="Wang W."/>
            <person name="Yang R."/>
        </authorList>
    </citation>
    <scope>NUCLEOTIDE SEQUENCE [LARGE SCALE GENOMIC DNA]</scope>
    <source>
        <strain evidence="14">TTIB1903HZAU</strain>
        <tissue evidence="14">Muscle</tissue>
    </source>
</reference>
<feature type="region of interest" description="Disordered" evidence="12">
    <location>
        <begin position="285"/>
        <end position="540"/>
    </location>
</feature>
<evidence type="ECO:0000256" key="7">
    <source>
        <dbReference type="ARBA" id="ARBA00023015"/>
    </source>
</evidence>
<evidence type="ECO:0000256" key="6">
    <source>
        <dbReference type="ARBA" id="ARBA00022833"/>
    </source>
</evidence>
<dbReference type="PANTHER" id="PTHR22406:SF5">
    <property type="entry name" value="SLAIN MOTIF-CONTAINING PROTEIN-LIKE"/>
    <property type="match status" value="1"/>
</dbReference>
<feature type="compositionally biased region" description="Polar residues" evidence="12">
    <location>
        <begin position="138"/>
        <end position="151"/>
    </location>
</feature>
<dbReference type="EMBL" id="SOYY01000017">
    <property type="protein sequence ID" value="KAA0709084.1"/>
    <property type="molecule type" value="Genomic_DNA"/>
</dbReference>
<dbReference type="AlphaFoldDB" id="A0A5A9NGE6"/>
<evidence type="ECO:0000256" key="10">
    <source>
        <dbReference type="ARBA" id="ARBA00023163"/>
    </source>
</evidence>
<feature type="compositionally biased region" description="Polar residues" evidence="12">
    <location>
        <begin position="511"/>
        <end position="524"/>
    </location>
</feature>
<feature type="compositionally biased region" description="Acidic residues" evidence="12">
    <location>
        <begin position="312"/>
        <end position="326"/>
    </location>
</feature>
<keyword evidence="15" id="KW-1185">Reference proteome</keyword>
<feature type="domain" description="Transcriptional activator Zfx/Zfy" evidence="13">
    <location>
        <begin position="711"/>
        <end position="847"/>
    </location>
</feature>
<evidence type="ECO:0000256" key="5">
    <source>
        <dbReference type="ARBA" id="ARBA00022771"/>
    </source>
</evidence>
<keyword evidence="3" id="KW-0479">Metal-binding</keyword>
<dbReference type="GO" id="GO:0031116">
    <property type="term" value="P:positive regulation of microtubule polymerization"/>
    <property type="evidence" value="ECO:0007669"/>
    <property type="project" value="TreeGrafter"/>
</dbReference>
<dbReference type="Pfam" id="PF04704">
    <property type="entry name" value="Zfx_Zfy_act"/>
    <property type="match status" value="2"/>
</dbReference>
<feature type="compositionally biased region" description="Polar residues" evidence="12">
    <location>
        <begin position="21"/>
        <end position="32"/>
    </location>
</feature>
<evidence type="ECO:0000313" key="15">
    <source>
        <dbReference type="Proteomes" id="UP000324632"/>
    </source>
</evidence>
<evidence type="ECO:0000256" key="4">
    <source>
        <dbReference type="ARBA" id="ARBA00022737"/>
    </source>
</evidence>
<keyword evidence="10" id="KW-0804">Transcription</keyword>
<evidence type="ECO:0000259" key="13">
    <source>
        <dbReference type="Pfam" id="PF04704"/>
    </source>
</evidence>
<evidence type="ECO:0000313" key="14">
    <source>
        <dbReference type="EMBL" id="KAA0709084.1"/>
    </source>
</evidence>
<feature type="region of interest" description="Disordered" evidence="12">
    <location>
        <begin position="138"/>
        <end position="159"/>
    </location>
</feature>
<dbReference type="InterPro" id="IPR006794">
    <property type="entry name" value="Transcrp_activ_Zfx/Zfy-dom"/>
</dbReference>
<protein>
    <submittedName>
        <fullName evidence="14">SLAIN motif-containing protein-like</fullName>
    </submittedName>
</protein>